<comment type="caution">
    <text evidence="2">The sequence shown here is derived from an EMBL/GenBank/DDBJ whole genome shotgun (WGS) entry which is preliminary data.</text>
</comment>
<accession>A0A0L1JBR3</accession>
<evidence type="ECO:0000313" key="3">
    <source>
        <dbReference type="Proteomes" id="UP000037505"/>
    </source>
</evidence>
<dbReference type="RefSeq" id="XP_015410080.1">
    <property type="nucleotide sequence ID" value="XM_015548239.1"/>
</dbReference>
<feature type="domain" description="Up-regulated in Daf-2" evidence="1">
    <location>
        <begin position="3"/>
        <end position="166"/>
    </location>
</feature>
<organism evidence="2 3">
    <name type="scientific">Aspergillus nomiae NRRL (strain ATCC 15546 / NRRL 13137 / CBS 260.88 / M93)</name>
    <dbReference type="NCBI Taxonomy" id="1509407"/>
    <lineage>
        <taxon>Eukaryota</taxon>
        <taxon>Fungi</taxon>
        <taxon>Dikarya</taxon>
        <taxon>Ascomycota</taxon>
        <taxon>Pezizomycotina</taxon>
        <taxon>Eurotiomycetes</taxon>
        <taxon>Eurotiomycetidae</taxon>
        <taxon>Eurotiales</taxon>
        <taxon>Aspergillaceae</taxon>
        <taxon>Aspergillus</taxon>
        <taxon>Aspergillus subgen. Circumdati</taxon>
    </lineage>
</organism>
<reference evidence="2 3" key="1">
    <citation type="submission" date="2014-06" db="EMBL/GenBank/DDBJ databases">
        <title>The Genome of the Aflatoxigenic Filamentous Fungus Aspergillus nomius.</title>
        <authorList>
            <person name="Moore M.G."/>
            <person name="Shannon B.M."/>
            <person name="Brian M.M."/>
        </authorList>
    </citation>
    <scope>NUCLEOTIDE SEQUENCE [LARGE SCALE GENOMIC DNA]</scope>
    <source>
        <strain evidence="2 3">NRRL 13137</strain>
    </source>
</reference>
<keyword evidence="3" id="KW-1185">Reference proteome</keyword>
<evidence type="ECO:0000313" key="2">
    <source>
        <dbReference type="EMBL" id="KNG89157.1"/>
    </source>
</evidence>
<dbReference type="GeneID" id="26804786"/>
<dbReference type="Proteomes" id="UP000037505">
    <property type="component" value="Unassembled WGS sequence"/>
</dbReference>
<gene>
    <name evidence="2" type="ORF">ANOM_002982</name>
</gene>
<dbReference type="EMBL" id="JNOM01000037">
    <property type="protein sequence ID" value="KNG89157.1"/>
    <property type="molecule type" value="Genomic_DNA"/>
</dbReference>
<sequence length="177" mass="18924">MAHRTAMALVRNDTSQPIYAVGLVHKYSDQHQNSDEWGIIQSGKTSTELQDESTLKKTFHYSDSENFCKAFDTIEGVDPALWLTLAASVGSIASTAAGNGPFNKTAAGVAALAARPLTAGFLAPTTTVGFKQPILREEDDSADIEIIIHEDTTITIKSPSGVSQTVSTKKAIDLIFP</sequence>
<dbReference type="Pfam" id="PF18457">
    <property type="entry name" value="PUD1_2"/>
    <property type="match status" value="1"/>
</dbReference>
<dbReference type="Gene3D" id="2.60.40.3820">
    <property type="match status" value="2"/>
</dbReference>
<name>A0A0L1JBR3_ASPN3</name>
<dbReference type="AlphaFoldDB" id="A0A0L1JBR3"/>
<dbReference type="InterPro" id="IPR041157">
    <property type="entry name" value="PUD1/2"/>
</dbReference>
<proteinExistence type="predicted"/>
<protein>
    <recommendedName>
        <fullName evidence="1">Up-regulated in Daf-2 domain-containing protein</fullName>
    </recommendedName>
</protein>
<evidence type="ECO:0000259" key="1">
    <source>
        <dbReference type="Pfam" id="PF18457"/>
    </source>
</evidence>